<proteinExistence type="predicted"/>
<name>Q7V3B9_PROMP</name>
<dbReference type="eggNOG" id="ENOG503185U">
    <property type="taxonomic scope" value="Bacteria"/>
</dbReference>
<protein>
    <submittedName>
        <fullName evidence="1">Uncharacterized protein</fullName>
    </submittedName>
</protein>
<dbReference type="EMBL" id="BX548174">
    <property type="protein sequence ID" value="CAE18621.1"/>
    <property type="molecule type" value="Genomic_DNA"/>
</dbReference>
<dbReference type="AlphaFoldDB" id="Q7V3B9"/>
<dbReference type="RefSeq" id="WP_011131801.1">
    <property type="nucleotide sequence ID" value="NC_005072.1"/>
</dbReference>
<dbReference type="KEGG" id="pmm:PMM0162"/>
<gene>
    <name evidence="1" type="ordered locus">PMM0162</name>
</gene>
<evidence type="ECO:0000313" key="2">
    <source>
        <dbReference type="Proteomes" id="UP000001026"/>
    </source>
</evidence>
<accession>Q7V3B9</accession>
<sequence length="485" mass="57189">MNIKYLTVITILFLCCIFGFEETSYSLNKGNQNDISELKILKYLPKDNKKFFISNTKSSKITNAIRTNFETTNQDELVLVKNSILAYLGLDLGTYKLEDIYNNELLITTHDNKEKEIDDVLIIFKIKENKDIDDILNLPNKIDEPDKLIKIFRENKLNYLKYIYRTNDNYIITSSNKTLILDALQSINIENKYISLKEVLNNFKNEHNIFLTNNFKTNELLNTKNYSLRKEDSLLTLFDFKDKEIILKSYLVNNNKISDIILYKNMDTVNILDKKNYQLSIYNDLLDSNKYLDNIEINSFEKAIIKELNNKLKSNILFLSSDNNWLVIYDKNYLPIENIKLLEDFNKNSLENNNNIYTIYSKDVLLKEENIIKQLNYKKIFLVETDNLNFISNTLVNETDIDSISNEFFSLRGDSHAKYFLNKKLNLKNPYSIQTKNFSYLENINYFFKNIINLSITEFKAVIKQSIPETAPFYYAETNFKIFNN</sequence>
<reference evidence="1 2" key="1">
    <citation type="journal article" date="2003" name="Nature">
        <title>Genome divergence in two Prochlorococcus ecotypes reflects oceanic niche differentiation.</title>
        <authorList>
            <person name="Rocap G."/>
            <person name="Larimer F.W."/>
            <person name="Lamerdin J.E."/>
            <person name="Malfatti S."/>
            <person name="Chain P."/>
            <person name="Ahlgren N.A."/>
            <person name="Arellano A."/>
            <person name="Coleman M."/>
            <person name="Hauser L."/>
            <person name="Hess W.R."/>
            <person name="Johnson Z.I."/>
            <person name="Land M.L."/>
            <person name="Lindell D."/>
            <person name="Post A.F."/>
            <person name="Regala W."/>
            <person name="Shah M."/>
            <person name="Shaw S.L."/>
            <person name="Steglich C."/>
            <person name="Sullivan M.B."/>
            <person name="Ting C.S."/>
            <person name="Tolonen A."/>
            <person name="Webb E.A."/>
            <person name="Zinser E.R."/>
            <person name="Chisholm S.W."/>
        </authorList>
    </citation>
    <scope>NUCLEOTIDE SEQUENCE [LARGE SCALE GENOMIC DNA]</scope>
    <source>
        <strain evidence="2">CCMP1986 / NIES-2087 / MED4</strain>
    </source>
</reference>
<organism evidence="1 2">
    <name type="scientific">Prochlorococcus marinus subsp. pastoris (strain CCMP1986 / NIES-2087 / MED4)</name>
    <dbReference type="NCBI Taxonomy" id="59919"/>
    <lineage>
        <taxon>Bacteria</taxon>
        <taxon>Bacillati</taxon>
        <taxon>Cyanobacteriota</taxon>
        <taxon>Cyanophyceae</taxon>
        <taxon>Synechococcales</taxon>
        <taxon>Prochlorococcaceae</taxon>
        <taxon>Prochlorococcus</taxon>
    </lineage>
</organism>
<dbReference type="Proteomes" id="UP000001026">
    <property type="component" value="Chromosome"/>
</dbReference>
<dbReference type="STRING" id="59919.PMM0162"/>
<dbReference type="HOGENOM" id="CLU_561246_0_0_3"/>
<evidence type="ECO:0000313" key="1">
    <source>
        <dbReference type="EMBL" id="CAE18621.1"/>
    </source>
</evidence>
<dbReference type="OrthoDB" id="537391at2"/>